<reference evidence="10 11" key="1">
    <citation type="submission" date="2024-06" db="EMBL/GenBank/DDBJ databases">
        <title>Complete genome of Phlyctema vagabunda strain 19-DSS-EL-015.</title>
        <authorList>
            <person name="Fiorenzani C."/>
        </authorList>
    </citation>
    <scope>NUCLEOTIDE SEQUENCE [LARGE SCALE GENOMIC DNA]</scope>
    <source>
        <strain evidence="10 11">19-DSS-EL-015</strain>
    </source>
</reference>
<proteinExistence type="inferred from homology"/>
<feature type="chain" id="PRO_5046696277" description="Heme haloperoxidase family profile domain-containing protein" evidence="8">
    <location>
        <begin position="17"/>
        <end position="417"/>
    </location>
</feature>
<dbReference type="PANTHER" id="PTHR33577:SF15">
    <property type="entry name" value="HEME HALOPEROXIDASE FAMILY PROFILE DOMAIN-CONTAINING PROTEIN"/>
    <property type="match status" value="1"/>
</dbReference>
<evidence type="ECO:0000256" key="5">
    <source>
        <dbReference type="ARBA" id="ARBA00023002"/>
    </source>
</evidence>
<dbReference type="InterPro" id="IPR036851">
    <property type="entry name" value="Chloroperoxidase-like_sf"/>
</dbReference>
<evidence type="ECO:0000256" key="1">
    <source>
        <dbReference type="ARBA" id="ARBA00001970"/>
    </source>
</evidence>
<evidence type="ECO:0000259" key="9">
    <source>
        <dbReference type="PROSITE" id="PS51405"/>
    </source>
</evidence>
<gene>
    <name evidence="10" type="ORF">PVAG01_03275</name>
</gene>
<evidence type="ECO:0000256" key="7">
    <source>
        <dbReference type="ARBA" id="ARBA00025795"/>
    </source>
</evidence>
<protein>
    <recommendedName>
        <fullName evidence="9">Heme haloperoxidase family profile domain-containing protein</fullName>
    </recommendedName>
</protein>
<dbReference type="InterPro" id="IPR000028">
    <property type="entry name" value="Chloroperoxidase"/>
</dbReference>
<feature type="domain" description="Heme haloperoxidase family profile" evidence="9">
    <location>
        <begin position="89"/>
        <end position="325"/>
    </location>
</feature>
<dbReference type="PROSITE" id="PS51405">
    <property type="entry name" value="HEME_HALOPEROXIDASE"/>
    <property type="match status" value="1"/>
</dbReference>
<evidence type="ECO:0000256" key="8">
    <source>
        <dbReference type="SAM" id="SignalP"/>
    </source>
</evidence>
<feature type="signal peptide" evidence="8">
    <location>
        <begin position="1"/>
        <end position="16"/>
    </location>
</feature>
<keyword evidence="5" id="KW-0560">Oxidoreductase</keyword>
<sequence length="417" mass="44712">MKYFREFLFIADLAVAFPFISDQPGIKNTHLLQRQQSGGNQPGGPVTCPFNPNHEDAVPISNAFPYNGAKGGVPGTGVGGYQVPAPGDTDHQFVAPTDTDIRGPCPGLNAAANHGFLARDGVTNYTELIDAVQNVYNMGYDLANFLAVFSIFIADGDLVTTKLSIGCDATTRTSIDPMLTGSEPGLDGHNKFEADTSLTRDDYFLGDGDNFSFNGTLFAMMTETTGGNFDFQGLSEFRYQRYVQSRLDNPQLFFGPLGTFTFGAASFVYELFPSGTDEYQPNLQNTAAFFGAKQQSDGTWSHIPERIPDNWTSRATPYTLLDVALQILDMYAVHPVGFGGNINGSFVGLDFPPYIQGGNLIASKPSDVACLLYQLVAGPIPSSFNGFITPTVAALQAALTAIGGEAFTNLGCPIPLT</sequence>
<accession>A0ABR4PT01</accession>
<dbReference type="Pfam" id="PF01328">
    <property type="entry name" value="Peroxidase_2"/>
    <property type="match status" value="1"/>
</dbReference>
<dbReference type="SUPFAM" id="SSF47571">
    <property type="entry name" value="Cloroperoxidase"/>
    <property type="match status" value="1"/>
</dbReference>
<name>A0ABR4PT01_9HELO</name>
<keyword evidence="4" id="KW-0479">Metal-binding</keyword>
<dbReference type="Gene3D" id="1.10.489.10">
    <property type="entry name" value="Chloroperoxidase-like"/>
    <property type="match status" value="1"/>
</dbReference>
<evidence type="ECO:0000256" key="2">
    <source>
        <dbReference type="ARBA" id="ARBA00022559"/>
    </source>
</evidence>
<comment type="cofactor">
    <cofactor evidence="1">
        <name>heme b</name>
        <dbReference type="ChEBI" id="CHEBI:60344"/>
    </cofactor>
</comment>
<evidence type="ECO:0000256" key="3">
    <source>
        <dbReference type="ARBA" id="ARBA00022617"/>
    </source>
</evidence>
<keyword evidence="11" id="KW-1185">Reference proteome</keyword>
<keyword evidence="2" id="KW-0575">Peroxidase</keyword>
<evidence type="ECO:0000256" key="4">
    <source>
        <dbReference type="ARBA" id="ARBA00022723"/>
    </source>
</evidence>
<dbReference type="PANTHER" id="PTHR33577">
    <property type="entry name" value="STERIGMATOCYSTIN BIOSYNTHESIS PEROXIDASE STCC-RELATED"/>
    <property type="match status" value="1"/>
</dbReference>
<comment type="similarity">
    <text evidence="7">Belongs to the chloroperoxidase family.</text>
</comment>
<dbReference type="Proteomes" id="UP001629113">
    <property type="component" value="Unassembled WGS sequence"/>
</dbReference>
<keyword evidence="3" id="KW-0349">Heme</keyword>
<evidence type="ECO:0000313" key="10">
    <source>
        <dbReference type="EMBL" id="KAL3426484.1"/>
    </source>
</evidence>
<keyword evidence="8" id="KW-0732">Signal</keyword>
<evidence type="ECO:0000313" key="11">
    <source>
        <dbReference type="Proteomes" id="UP001629113"/>
    </source>
</evidence>
<evidence type="ECO:0000256" key="6">
    <source>
        <dbReference type="ARBA" id="ARBA00023004"/>
    </source>
</evidence>
<dbReference type="EMBL" id="JBFCZG010000002">
    <property type="protein sequence ID" value="KAL3426484.1"/>
    <property type="molecule type" value="Genomic_DNA"/>
</dbReference>
<organism evidence="10 11">
    <name type="scientific">Phlyctema vagabunda</name>
    <dbReference type="NCBI Taxonomy" id="108571"/>
    <lineage>
        <taxon>Eukaryota</taxon>
        <taxon>Fungi</taxon>
        <taxon>Dikarya</taxon>
        <taxon>Ascomycota</taxon>
        <taxon>Pezizomycotina</taxon>
        <taxon>Leotiomycetes</taxon>
        <taxon>Helotiales</taxon>
        <taxon>Dermateaceae</taxon>
        <taxon>Phlyctema</taxon>
    </lineage>
</organism>
<keyword evidence="6" id="KW-0408">Iron</keyword>
<comment type="caution">
    <text evidence="10">The sequence shown here is derived from an EMBL/GenBank/DDBJ whole genome shotgun (WGS) entry which is preliminary data.</text>
</comment>